<evidence type="ECO:0000256" key="4">
    <source>
        <dbReference type="ARBA" id="ARBA00022692"/>
    </source>
</evidence>
<proteinExistence type="predicted"/>
<dbReference type="GO" id="GO:0016760">
    <property type="term" value="F:cellulose synthase (UDP-forming) activity"/>
    <property type="evidence" value="ECO:0007669"/>
    <property type="project" value="InterPro"/>
</dbReference>
<keyword evidence="11" id="KW-1185">Reference proteome</keyword>
<dbReference type="GO" id="GO:0012505">
    <property type="term" value="C:endomembrane system"/>
    <property type="evidence" value="ECO:0007669"/>
    <property type="project" value="UniProtKB-SubCell"/>
</dbReference>
<organism evidence="10 11">
    <name type="scientific">Ficus carica</name>
    <name type="common">Common fig</name>
    <dbReference type="NCBI Taxonomy" id="3494"/>
    <lineage>
        <taxon>Eukaryota</taxon>
        <taxon>Viridiplantae</taxon>
        <taxon>Streptophyta</taxon>
        <taxon>Embryophyta</taxon>
        <taxon>Tracheophyta</taxon>
        <taxon>Spermatophyta</taxon>
        <taxon>Magnoliopsida</taxon>
        <taxon>eudicotyledons</taxon>
        <taxon>Gunneridae</taxon>
        <taxon>Pentapetalae</taxon>
        <taxon>rosids</taxon>
        <taxon>fabids</taxon>
        <taxon>Rosales</taxon>
        <taxon>Moraceae</taxon>
        <taxon>Ficeae</taxon>
        <taxon>Ficus</taxon>
    </lineage>
</organism>
<dbReference type="PANTHER" id="PTHR13301">
    <property type="entry name" value="X-BOX TRANSCRIPTION FACTOR-RELATED"/>
    <property type="match status" value="1"/>
</dbReference>
<keyword evidence="7" id="KW-0961">Cell wall biogenesis/degradation</keyword>
<feature type="transmembrane region" description="Helical" evidence="9">
    <location>
        <begin position="24"/>
        <end position="43"/>
    </location>
</feature>
<comment type="caution">
    <text evidence="10">The sequence shown here is derived from an EMBL/GenBank/DDBJ whole genome shotgun (WGS) entry which is preliminary data.</text>
</comment>
<dbReference type="FunFam" id="3.90.550.10:FF:000194">
    <property type="entry name" value="Cellulose synthase-like protein G2 isoform A"/>
    <property type="match status" value="1"/>
</dbReference>
<evidence type="ECO:0000256" key="5">
    <source>
        <dbReference type="ARBA" id="ARBA00022989"/>
    </source>
</evidence>
<feature type="transmembrane region" description="Helical" evidence="9">
    <location>
        <begin position="55"/>
        <end position="74"/>
    </location>
</feature>
<evidence type="ECO:0000313" key="10">
    <source>
        <dbReference type="EMBL" id="GMN53483.1"/>
    </source>
</evidence>
<keyword evidence="5 9" id="KW-1133">Transmembrane helix</keyword>
<sequence>MEDSKTLHIRHVHKAAIIIQRSHTFLHVLVVGSLFYYRASFFFENDIKNRGIPPLPWLLLSVSELLLFMIWLLGQAFRWRPVSRTVFPERLPEDDKLPSIDVFVFTADPDREPTLQVMNTVLSAMAMDYPPDKLHVYLSDDGGSPVTLNGMREAWRFAKWWIPFCRRFGIQKRCPEAYFSTLENNDDDHEDFRSSDEFRLFKEIPVGLKNKKINLCCLALFTFLGRRGLLILTISRLEH</sequence>
<accession>A0AA88DBV3</accession>
<evidence type="ECO:0000256" key="1">
    <source>
        <dbReference type="ARBA" id="ARBA00004127"/>
    </source>
</evidence>
<dbReference type="AlphaFoldDB" id="A0AA88DBV3"/>
<dbReference type="GO" id="GO:0016020">
    <property type="term" value="C:membrane"/>
    <property type="evidence" value="ECO:0007669"/>
    <property type="project" value="InterPro"/>
</dbReference>
<evidence type="ECO:0000256" key="7">
    <source>
        <dbReference type="ARBA" id="ARBA00023316"/>
    </source>
</evidence>
<protein>
    <submittedName>
        <fullName evidence="10">Uncharacterized protein</fullName>
    </submittedName>
</protein>
<keyword evidence="6 9" id="KW-0472">Membrane</keyword>
<feature type="binding site" evidence="8">
    <location>
        <position position="112"/>
    </location>
    <ligand>
        <name>UDP-alpha-D-glucose</name>
        <dbReference type="ChEBI" id="CHEBI:58885"/>
    </ligand>
</feature>
<dbReference type="Gene3D" id="3.90.550.10">
    <property type="entry name" value="Spore Coat Polysaccharide Biosynthesis Protein SpsA, Chain A"/>
    <property type="match status" value="1"/>
</dbReference>
<dbReference type="EMBL" id="BTGU01000046">
    <property type="protein sequence ID" value="GMN53483.1"/>
    <property type="molecule type" value="Genomic_DNA"/>
</dbReference>
<keyword evidence="3" id="KW-0808">Transferase</keyword>
<dbReference type="GO" id="GO:0071555">
    <property type="term" value="P:cell wall organization"/>
    <property type="evidence" value="ECO:0007669"/>
    <property type="project" value="UniProtKB-KW"/>
</dbReference>
<keyword evidence="4 9" id="KW-0812">Transmembrane</keyword>
<evidence type="ECO:0000256" key="8">
    <source>
        <dbReference type="PIRSR" id="PIRSR605150-2"/>
    </source>
</evidence>
<dbReference type="InterPro" id="IPR029044">
    <property type="entry name" value="Nucleotide-diphossugar_trans"/>
</dbReference>
<name>A0AA88DBV3_FICCA</name>
<dbReference type="Pfam" id="PF03552">
    <property type="entry name" value="Cellulose_synt"/>
    <property type="match status" value="1"/>
</dbReference>
<evidence type="ECO:0000256" key="6">
    <source>
        <dbReference type="ARBA" id="ARBA00023136"/>
    </source>
</evidence>
<dbReference type="GO" id="GO:0030244">
    <property type="term" value="P:cellulose biosynthetic process"/>
    <property type="evidence" value="ECO:0007669"/>
    <property type="project" value="InterPro"/>
</dbReference>
<feature type="binding site" evidence="8">
    <location>
        <position position="141"/>
    </location>
    <ligand>
        <name>UDP-alpha-D-glucose</name>
        <dbReference type="ChEBI" id="CHEBI:58885"/>
    </ligand>
</feature>
<evidence type="ECO:0000313" key="11">
    <source>
        <dbReference type="Proteomes" id="UP001187192"/>
    </source>
</evidence>
<evidence type="ECO:0000256" key="2">
    <source>
        <dbReference type="ARBA" id="ARBA00022676"/>
    </source>
</evidence>
<evidence type="ECO:0000256" key="9">
    <source>
        <dbReference type="SAM" id="Phobius"/>
    </source>
</evidence>
<comment type="subcellular location">
    <subcellularLocation>
        <location evidence="1">Endomembrane system</location>
        <topology evidence="1">Multi-pass membrane protein</topology>
    </subcellularLocation>
</comment>
<dbReference type="Proteomes" id="UP001187192">
    <property type="component" value="Unassembled WGS sequence"/>
</dbReference>
<gene>
    <name evidence="10" type="ORF">TIFTF001_022620</name>
</gene>
<reference evidence="10" key="1">
    <citation type="submission" date="2023-07" db="EMBL/GenBank/DDBJ databases">
        <title>draft genome sequence of fig (Ficus carica).</title>
        <authorList>
            <person name="Takahashi T."/>
            <person name="Nishimura K."/>
        </authorList>
    </citation>
    <scope>NUCLEOTIDE SEQUENCE</scope>
</reference>
<keyword evidence="2" id="KW-0328">Glycosyltransferase</keyword>
<evidence type="ECO:0000256" key="3">
    <source>
        <dbReference type="ARBA" id="ARBA00022679"/>
    </source>
</evidence>
<dbReference type="InterPro" id="IPR005150">
    <property type="entry name" value="Cellulose_synth"/>
</dbReference>